<dbReference type="OrthoDB" id="2272012at2759"/>
<dbReference type="AlphaFoldDB" id="A0A9N9K2I3"/>
<comment type="caution">
    <text evidence="1">The sequence shown here is derived from an EMBL/GenBank/DDBJ whole genome shotgun (WGS) entry which is preliminary data.</text>
</comment>
<proteinExistence type="predicted"/>
<dbReference type="Proteomes" id="UP000789396">
    <property type="component" value="Unassembled WGS sequence"/>
</dbReference>
<reference evidence="1" key="1">
    <citation type="submission" date="2021-06" db="EMBL/GenBank/DDBJ databases">
        <authorList>
            <person name="Kallberg Y."/>
            <person name="Tangrot J."/>
            <person name="Rosling A."/>
        </authorList>
    </citation>
    <scope>NUCLEOTIDE SEQUENCE</scope>
    <source>
        <strain evidence="1">IN212</strain>
    </source>
</reference>
<dbReference type="EMBL" id="CAJVPZ010081911">
    <property type="protein sequence ID" value="CAG8808859.1"/>
    <property type="molecule type" value="Genomic_DNA"/>
</dbReference>
<organism evidence="1 2">
    <name type="scientific">Racocetra fulgida</name>
    <dbReference type="NCBI Taxonomy" id="60492"/>
    <lineage>
        <taxon>Eukaryota</taxon>
        <taxon>Fungi</taxon>
        <taxon>Fungi incertae sedis</taxon>
        <taxon>Mucoromycota</taxon>
        <taxon>Glomeromycotina</taxon>
        <taxon>Glomeromycetes</taxon>
        <taxon>Diversisporales</taxon>
        <taxon>Gigasporaceae</taxon>
        <taxon>Racocetra</taxon>
    </lineage>
</organism>
<gene>
    <name evidence="1" type="ORF">RFULGI_LOCUS18524</name>
</gene>
<name>A0A9N9K2I3_9GLOM</name>
<evidence type="ECO:0000313" key="2">
    <source>
        <dbReference type="Proteomes" id="UP000789396"/>
    </source>
</evidence>
<feature type="non-terminal residue" evidence="1">
    <location>
        <position position="59"/>
    </location>
</feature>
<accession>A0A9N9K2I3</accession>
<keyword evidence="2" id="KW-1185">Reference proteome</keyword>
<feature type="non-terminal residue" evidence="1">
    <location>
        <position position="1"/>
    </location>
</feature>
<sequence>GHPETVALHLPYIIGFDPLFIEIHDVETVSKVHLLIQSQKYDITSVHCLLSLFLGEVIA</sequence>
<protein>
    <submittedName>
        <fullName evidence="1">18736_t:CDS:1</fullName>
    </submittedName>
</protein>
<evidence type="ECO:0000313" key="1">
    <source>
        <dbReference type="EMBL" id="CAG8808859.1"/>
    </source>
</evidence>